<gene>
    <name evidence="2" type="ORF">FB566_1180</name>
</gene>
<reference evidence="2 3" key="1">
    <citation type="submission" date="2019-06" db="EMBL/GenBank/DDBJ databases">
        <title>Sequencing the genomes of 1000 actinobacteria strains.</title>
        <authorList>
            <person name="Klenk H.-P."/>
        </authorList>
    </citation>
    <scope>NUCLEOTIDE SEQUENCE [LARGE SCALE GENOMIC DNA]</scope>
    <source>
        <strain evidence="2 3">DSM 45928</strain>
    </source>
</reference>
<keyword evidence="2" id="KW-0808">Transferase</keyword>
<dbReference type="GO" id="GO:0016747">
    <property type="term" value="F:acyltransferase activity, transferring groups other than amino-acyl groups"/>
    <property type="evidence" value="ECO:0007669"/>
    <property type="project" value="InterPro"/>
</dbReference>
<evidence type="ECO:0000313" key="2">
    <source>
        <dbReference type="EMBL" id="TQL75669.1"/>
    </source>
</evidence>
<dbReference type="CDD" id="cd04301">
    <property type="entry name" value="NAT_SF"/>
    <property type="match status" value="1"/>
</dbReference>
<sequence length="179" mass="20141">MRIRDYEPTDEDGWLRCRLLSFLYSDYHMDVKTAKTANIDISLVALDADEVVGILDIETEDALATIDTIAVHPDHARRGIASALLKAAMSRLEGFTSIDAWTREDEAALAWYAANDFVEDPWSSYLHIHADQAEITSAAEGVSGLNPVHAFLHAPLSREAELRERFRKVFVCRRLVRAL</sequence>
<dbReference type="Proteomes" id="UP000317043">
    <property type="component" value="Unassembled WGS sequence"/>
</dbReference>
<evidence type="ECO:0000259" key="1">
    <source>
        <dbReference type="PROSITE" id="PS51186"/>
    </source>
</evidence>
<comment type="caution">
    <text evidence="2">The sequence shown here is derived from an EMBL/GenBank/DDBJ whole genome shotgun (WGS) entry which is preliminary data.</text>
</comment>
<dbReference type="InterPro" id="IPR016181">
    <property type="entry name" value="Acyl_CoA_acyltransferase"/>
</dbReference>
<dbReference type="Pfam" id="PF13508">
    <property type="entry name" value="Acetyltransf_7"/>
    <property type="match status" value="1"/>
</dbReference>
<proteinExistence type="predicted"/>
<accession>A0A543ASV6</accession>
<evidence type="ECO:0000313" key="3">
    <source>
        <dbReference type="Proteomes" id="UP000317043"/>
    </source>
</evidence>
<dbReference type="Gene3D" id="3.40.630.30">
    <property type="match status" value="1"/>
</dbReference>
<dbReference type="RefSeq" id="WP_142035906.1">
    <property type="nucleotide sequence ID" value="NZ_JBHTGS010000001.1"/>
</dbReference>
<dbReference type="InParanoid" id="A0A543ASV6"/>
<feature type="domain" description="N-acetyltransferase" evidence="1">
    <location>
        <begin position="1"/>
        <end position="134"/>
    </location>
</feature>
<protein>
    <submittedName>
        <fullName evidence="2">Acetyltransferase (GNAT) family protein</fullName>
    </submittedName>
</protein>
<name>A0A543ASV6_9ACTN</name>
<dbReference type="SUPFAM" id="SSF55729">
    <property type="entry name" value="Acyl-CoA N-acyltransferases (Nat)"/>
    <property type="match status" value="1"/>
</dbReference>
<keyword evidence="3" id="KW-1185">Reference proteome</keyword>
<dbReference type="PROSITE" id="PS51186">
    <property type="entry name" value="GNAT"/>
    <property type="match status" value="1"/>
</dbReference>
<organism evidence="2 3">
    <name type="scientific">Stackebrandtia endophytica</name>
    <dbReference type="NCBI Taxonomy" id="1496996"/>
    <lineage>
        <taxon>Bacteria</taxon>
        <taxon>Bacillati</taxon>
        <taxon>Actinomycetota</taxon>
        <taxon>Actinomycetes</taxon>
        <taxon>Glycomycetales</taxon>
        <taxon>Glycomycetaceae</taxon>
        <taxon>Stackebrandtia</taxon>
    </lineage>
</organism>
<dbReference type="InterPro" id="IPR000182">
    <property type="entry name" value="GNAT_dom"/>
</dbReference>
<dbReference type="EMBL" id="VFOW01000001">
    <property type="protein sequence ID" value="TQL75669.1"/>
    <property type="molecule type" value="Genomic_DNA"/>
</dbReference>
<dbReference type="AlphaFoldDB" id="A0A543ASV6"/>
<dbReference type="OrthoDB" id="9775595at2"/>